<evidence type="ECO:0000259" key="5">
    <source>
        <dbReference type="Pfam" id="PF07159"/>
    </source>
</evidence>
<evidence type="ECO:0000256" key="1">
    <source>
        <dbReference type="ARBA" id="ARBA00004635"/>
    </source>
</evidence>
<dbReference type="InParanoid" id="K1RH16"/>
<evidence type="ECO:0000256" key="3">
    <source>
        <dbReference type="ARBA" id="ARBA00023136"/>
    </source>
</evidence>
<gene>
    <name evidence="6" type="ORF">CGI_10021232</name>
</gene>
<proteinExistence type="inferred from homology"/>
<evidence type="ECO:0000313" key="6">
    <source>
        <dbReference type="EMBL" id="EKC40745.1"/>
    </source>
</evidence>
<organism evidence="6">
    <name type="scientific">Magallana gigas</name>
    <name type="common">Pacific oyster</name>
    <name type="synonym">Crassostrea gigas</name>
    <dbReference type="NCBI Taxonomy" id="29159"/>
    <lineage>
        <taxon>Eukaryota</taxon>
        <taxon>Metazoa</taxon>
        <taxon>Spiralia</taxon>
        <taxon>Lophotrochozoa</taxon>
        <taxon>Mollusca</taxon>
        <taxon>Bivalvia</taxon>
        <taxon>Autobranchia</taxon>
        <taxon>Pteriomorphia</taxon>
        <taxon>Ostreida</taxon>
        <taxon>Ostreoidea</taxon>
        <taxon>Ostreidae</taxon>
        <taxon>Magallana</taxon>
    </lineage>
</organism>
<dbReference type="InterPro" id="IPR039789">
    <property type="entry name" value="CYRI"/>
</dbReference>
<dbReference type="GO" id="GO:0030833">
    <property type="term" value="P:regulation of actin filament polymerization"/>
    <property type="evidence" value="ECO:0007669"/>
    <property type="project" value="InterPro"/>
</dbReference>
<dbReference type="PANTHER" id="PTHR12422">
    <property type="entry name" value="GH09096P"/>
    <property type="match status" value="1"/>
</dbReference>
<dbReference type="GO" id="GO:0031267">
    <property type="term" value="F:small GTPase binding"/>
    <property type="evidence" value="ECO:0007669"/>
    <property type="project" value="InterPro"/>
</dbReference>
<sequence>MANRMSLFYAPATPMLKVLGEATTKFVSTHKELPVENTTDCLSTMANICRVMINTPEYVARFQNSETKLFCLRVMVGVIILYDHVHPVGAFAKSSNIDIKSCIRVLKEQEPGRVEGLLNALRKLASTSADSYNSYTITLVLFGIATFEKSSSIWVLFVIYDSHSKVLPGELLSFWDSQNITSSDNPYDVVLKFLTGKAAEDNVSLCRRGDDGSSRGLCGDGLHLRRRH</sequence>
<name>K1RH16_MAGGI</name>
<dbReference type="GO" id="GO:0016020">
    <property type="term" value="C:membrane"/>
    <property type="evidence" value="ECO:0007669"/>
    <property type="project" value="UniProtKB-SubCell"/>
</dbReference>
<feature type="domain" description="CYRIA/CYRIB Rac1 binding" evidence="5">
    <location>
        <begin position="1"/>
        <end position="122"/>
    </location>
</feature>
<keyword evidence="3" id="KW-0472">Membrane</keyword>
<dbReference type="AlphaFoldDB" id="K1RH16"/>
<dbReference type="EMBL" id="JH818314">
    <property type="protein sequence ID" value="EKC40745.1"/>
    <property type="molecule type" value="Genomic_DNA"/>
</dbReference>
<evidence type="ECO:0000256" key="4">
    <source>
        <dbReference type="ARBA" id="ARBA00023288"/>
    </source>
</evidence>
<reference evidence="6" key="1">
    <citation type="journal article" date="2012" name="Nature">
        <title>The oyster genome reveals stress adaptation and complexity of shell formation.</title>
        <authorList>
            <person name="Zhang G."/>
            <person name="Fang X."/>
            <person name="Guo X."/>
            <person name="Li L."/>
            <person name="Luo R."/>
            <person name="Xu F."/>
            <person name="Yang P."/>
            <person name="Zhang L."/>
            <person name="Wang X."/>
            <person name="Qi H."/>
            <person name="Xiong Z."/>
            <person name="Que H."/>
            <person name="Xie Y."/>
            <person name="Holland P.W."/>
            <person name="Paps J."/>
            <person name="Zhu Y."/>
            <person name="Wu F."/>
            <person name="Chen Y."/>
            <person name="Wang J."/>
            <person name="Peng C."/>
            <person name="Meng J."/>
            <person name="Yang L."/>
            <person name="Liu J."/>
            <person name="Wen B."/>
            <person name="Zhang N."/>
            <person name="Huang Z."/>
            <person name="Zhu Q."/>
            <person name="Feng Y."/>
            <person name="Mount A."/>
            <person name="Hedgecock D."/>
            <person name="Xu Z."/>
            <person name="Liu Y."/>
            <person name="Domazet-Loso T."/>
            <person name="Du Y."/>
            <person name="Sun X."/>
            <person name="Zhang S."/>
            <person name="Liu B."/>
            <person name="Cheng P."/>
            <person name="Jiang X."/>
            <person name="Li J."/>
            <person name="Fan D."/>
            <person name="Wang W."/>
            <person name="Fu W."/>
            <person name="Wang T."/>
            <person name="Wang B."/>
            <person name="Zhang J."/>
            <person name="Peng Z."/>
            <person name="Li Y."/>
            <person name="Li N."/>
            <person name="Wang J."/>
            <person name="Chen M."/>
            <person name="He Y."/>
            <person name="Tan F."/>
            <person name="Song X."/>
            <person name="Zheng Q."/>
            <person name="Huang R."/>
            <person name="Yang H."/>
            <person name="Du X."/>
            <person name="Chen L."/>
            <person name="Yang M."/>
            <person name="Gaffney P.M."/>
            <person name="Wang S."/>
            <person name="Luo L."/>
            <person name="She Z."/>
            <person name="Ming Y."/>
            <person name="Huang W."/>
            <person name="Zhang S."/>
            <person name="Huang B."/>
            <person name="Zhang Y."/>
            <person name="Qu T."/>
            <person name="Ni P."/>
            <person name="Miao G."/>
            <person name="Wang J."/>
            <person name="Wang Q."/>
            <person name="Steinberg C.E."/>
            <person name="Wang H."/>
            <person name="Li N."/>
            <person name="Qian L."/>
            <person name="Zhang G."/>
            <person name="Li Y."/>
            <person name="Yang H."/>
            <person name="Liu X."/>
            <person name="Wang J."/>
            <person name="Yin Y."/>
            <person name="Wang J."/>
        </authorList>
    </citation>
    <scope>NUCLEOTIDE SEQUENCE [LARGE SCALE GENOMIC DNA]</scope>
    <source>
        <strain evidence="6">05x7-T-G4-1.051#20</strain>
    </source>
</reference>
<dbReference type="HOGENOM" id="CLU_1215798_0_0_1"/>
<keyword evidence="4" id="KW-0449">Lipoprotein</keyword>
<dbReference type="InterPro" id="IPR009828">
    <property type="entry name" value="CYRIA/CYRIB_Rac1-bd"/>
</dbReference>
<accession>K1RH16</accession>
<dbReference type="Pfam" id="PF07159">
    <property type="entry name" value="CYRIA-B_Rac1-bd"/>
    <property type="match status" value="1"/>
</dbReference>
<evidence type="ECO:0000256" key="2">
    <source>
        <dbReference type="ARBA" id="ARBA00005778"/>
    </source>
</evidence>
<protein>
    <submittedName>
        <fullName evidence="6">Protein FAM49B</fullName>
    </submittedName>
</protein>
<comment type="similarity">
    <text evidence="2">Belongs to the CYRI family.</text>
</comment>
<comment type="subcellular location">
    <subcellularLocation>
        <location evidence="1">Membrane</location>
        <topology evidence="1">Lipid-anchor</topology>
    </subcellularLocation>
</comment>